<dbReference type="EMBL" id="JAUSVK010000001">
    <property type="protein sequence ID" value="MDQ0392572.1"/>
    <property type="molecule type" value="Genomic_DNA"/>
</dbReference>
<dbReference type="PIRSF" id="PIRSF006386">
    <property type="entry name" value="HCCAis_GSTk"/>
    <property type="match status" value="1"/>
</dbReference>
<dbReference type="SUPFAM" id="SSF52833">
    <property type="entry name" value="Thioredoxin-like"/>
    <property type="match status" value="1"/>
</dbReference>
<evidence type="ECO:0000259" key="2">
    <source>
        <dbReference type="Pfam" id="PF01323"/>
    </source>
</evidence>
<keyword evidence="4" id="KW-1185">Reference proteome</keyword>
<comment type="caution">
    <text evidence="3">The sequence shown here is derived from an EMBL/GenBank/DDBJ whole genome shotgun (WGS) entry which is preliminary data.</text>
</comment>
<dbReference type="GO" id="GO:0016853">
    <property type="term" value="F:isomerase activity"/>
    <property type="evidence" value="ECO:0007669"/>
    <property type="project" value="UniProtKB-KW"/>
</dbReference>
<dbReference type="PANTHER" id="PTHR42943">
    <property type="entry name" value="GLUTATHIONE S-TRANSFERASE KAPPA"/>
    <property type="match status" value="1"/>
</dbReference>
<dbReference type="RefSeq" id="WP_307426658.1">
    <property type="nucleotide sequence ID" value="NZ_JAUSVK010000001.1"/>
</dbReference>
<protein>
    <recommendedName>
        <fullName evidence="1">2-hydroxychromene-2-carboxylate isomerase</fullName>
        <ecNumber evidence="1">5.99.1.4</ecNumber>
    </recommendedName>
</protein>
<dbReference type="InterPro" id="IPR014440">
    <property type="entry name" value="HCCAis_GSTk"/>
</dbReference>
<dbReference type="InterPro" id="IPR051924">
    <property type="entry name" value="GST_Kappa/NadH"/>
</dbReference>
<dbReference type="PANTHER" id="PTHR42943:SF13">
    <property type="entry name" value="GLUTATHIONE S-TRANSFERASE KAPPA-RELATED"/>
    <property type="match status" value="1"/>
</dbReference>
<sequence>MTQHLDYYFSLSSPWAYIGHARLMEIAGRHGLAISCKPVQLGEVFAETGGLPLARRHPVRQRYRSLELQRWRARLGLDFHLQPKYWPFDVALADRFVIAVEAGGADTGAFLARAFPAVWEQERDLADEAVLLELAREAGLDGEALLPLARSEAAAQAYERNRADALSSDVFGSPSYVLGGEVFWGQDRLELLDDALCSGRAPYRPAV</sequence>
<name>A0ABU0FD97_9HYPH</name>
<gene>
    <name evidence="3" type="ORF">J3R73_002364</name>
</gene>
<reference evidence="3 4" key="1">
    <citation type="submission" date="2023-07" db="EMBL/GenBank/DDBJ databases">
        <title>Genomic Encyclopedia of Type Strains, Phase IV (KMG-IV): sequencing the most valuable type-strain genomes for metagenomic binning, comparative biology and taxonomic classification.</title>
        <authorList>
            <person name="Goeker M."/>
        </authorList>
    </citation>
    <scope>NUCLEOTIDE SEQUENCE [LARGE SCALE GENOMIC DNA]</scope>
    <source>
        <strain evidence="3 4">DSM 5896</strain>
    </source>
</reference>
<dbReference type="Pfam" id="PF01323">
    <property type="entry name" value="DSBA"/>
    <property type="match status" value="1"/>
</dbReference>
<dbReference type="InterPro" id="IPR044087">
    <property type="entry name" value="NahD-like"/>
</dbReference>
<proteinExistence type="inferred from homology"/>
<dbReference type="Proteomes" id="UP001237448">
    <property type="component" value="Unassembled WGS sequence"/>
</dbReference>
<feature type="domain" description="DSBA-like thioredoxin" evidence="2">
    <location>
        <begin position="5"/>
        <end position="196"/>
    </location>
</feature>
<evidence type="ECO:0000313" key="3">
    <source>
        <dbReference type="EMBL" id="MDQ0392572.1"/>
    </source>
</evidence>
<organism evidence="3 4">
    <name type="scientific">Labrys monachus</name>
    <dbReference type="NCBI Taxonomy" id="217067"/>
    <lineage>
        <taxon>Bacteria</taxon>
        <taxon>Pseudomonadati</taxon>
        <taxon>Pseudomonadota</taxon>
        <taxon>Alphaproteobacteria</taxon>
        <taxon>Hyphomicrobiales</taxon>
        <taxon>Xanthobacteraceae</taxon>
        <taxon>Labrys</taxon>
    </lineage>
</organism>
<dbReference type="Gene3D" id="3.40.30.10">
    <property type="entry name" value="Glutaredoxin"/>
    <property type="match status" value="1"/>
</dbReference>
<dbReference type="CDD" id="cd03022">
    <property type="entry name" value="DsbA_HCCA_Iso"/>
    <property type="match status" value="1"/>
</dbReference>
<evidence type="ECO:0000256" key="1">
    <source>
        <dbReference type="PIRNR" id="PIRNR006386"/>
    </source>
</evidence>
<comment type="catalytic activity">
    <reaction evidence="1">
        <text>2-hydroxychromene-2-carboxylate = (3E)-4-(2-hydroxyphenyl)-2-oxobut-3-enoate</text>
        <dbReference type="Rhea" id="RHEA:27401"/>
        <dbReference type="ChEBI" id="CHEBI:59350"/>
        <dbReference type="ChEBI" id="CHEBI:59353"/>
        <dbReference type="EC" id="5.99.1.4"/>
    </reaction>
</comment>
<accession>A0ABU0FD97</accession>
<comment type="similarity">
    <text evidence="1">Belongs to the GST superfamily. NadH family.</text>
</comment>
<evidence type="ECO:0000313" key="4">
    <source>
        <dbReference type="Proteomes" id="UP001237448"/>
    </source>
</evidence>
<dbReference type="InterPro" id="IPR036249">
    <property type="entry name" value="Thioredoxin-like_sf"/>
</dbReference>
<dbReference type="EC" id="5.99.1.4" evidence="1"/>
<keyword evidence="1 3" id="KW-0413">Isomerase</keyword>
<dbReference type="InterPro" id="IPR001853">
    <property type="entry name" value="DSBA-like_thioredoxin_dom"/>
</dbReference>